<proteinExistence type="predicted"/>
<evidence type="ECO:0000313" key="3">
    <source>
        <dbReference type="EMBL" id="THU32918.1"/>
    </source>
</evidence>
<dbReference type="PANTHER" id="PTHR32234:SF0">
    <property type="entry name" value="THIOL:DISULFIDE INTERCHANGE PROTEIN DSBD"/>
    <property type="match status" value="1"/>
</dbReference>
<evidence type="ECO:0000256" key="1">
    <source>
        <dbReference type="ARBA" id="ARBA00023284"/>
    </source>
</evidence>
<evidence type="ECO:0000259" key="2">
    <source>
        <dbReference type="PROSITE" id="PS51352"/>
    </source>
</evidence>
<organism evidence="3 4">
    <name type="scientific">Niastella caeni</name>
    <dbReference type="NCBI Taxonomy" id="2569763"/>
    <lineage>
        <taxon>Bacteria</taxon>
        <taxon>Pseudomonadati</taxon>
        <taxon>Bacteroidota</taxon>
        <taxon>Chitinophagia</taxon>
        <taxon>Chitinophagales</taxon>
        <taxon>Chitinophagaceae</taxon>
        <taxon>Niastella</taxon>
    </lineage>
</organism>
<keyword evidence="4" id="KW-1185">Reference proteome</keyword>
<gene>
    <name evidence="3" type="ORF">FAM09_26060</name>
</gene>
<dbReference type="OrthoDB" id="120730at2"/>
<evidence type="ECO:0000313" key="4">
    <source>
        <dbReference type="Proteomes" id="UP000306918"/>
    </source>
</evidence>
<dbReference type="Pfam" id="PF13899">
    <property type="entry name" value="Thioredoxin_7"/>
    <property type="match status" value="1"/>
</dbReference>
<dbReference type="InterPro" id="IPR036249">
    <property type="entry name" value="Thioredoxin-like_sf"/>
</dbReference>
<dbReference type="GO" id="GO:0045454">
    <property type="term" value="P:cell redox homeostasis"/>
    <property type="evidence" value="ECO:0007669"/>
    <property type="project" value="TreeGrafter"/>
</dbReference>
<dbReference type="Gene3D" id="3.40.30.10">
    <property type="entry name" value="Glutaredoxin"/>
    <property type="match status" value="1"/>
</dbReference>
<keyword evidence="1" id="KW-0676">Redox-active center</keyword>
<dbReference type="RefSeq" id="WP_136580110.1">
    <property type="nucleotide sequence ID" value="NZ_STFF01000010.1"/>
</dbReference>
<dbReference type="PROSITE" id="PS51352">
    <property type="entry name" value="THIOREDOXIN_2"/>
    <property type="match status" value="1"/>
</dbReference>
<dbReference type="GO" id="GO:0015035">
    <property type="term" value="F:protein-disulfide reductase activity"/>
    <property type="evidence" value="ECO:0007669"/>
    <property type="project" value="TreeGrafter"/>
</dbReference>
<protein>
    <submittedName>
        <fullName evidence="3">DUF255 domain-containing protein</fullName>
    </submittedName>
</protein>
<reference evidence="3 4" key="1">
    <citation type="submission" date="2019-04" db="EMBL/GenBank/DDBJ databases">
        <title>Niastella caeni sp. nov., isolated from activated sludge.</title>
        <authorList>
            <person name="Sheng M."/>
        </authorList>
    </citation>
    <scope>NUCLEOTIDE SEQUENCE [LARGE SCALE GENOMIC DNA]</scope>
    <source>
        <strain evidence="3 4">HX-2-15</strain>
    </source>
</reference>
<accession>A0A4S8HD13</accession>
<feature type="domain" description="Thioredoxin" evidence="2">
    <location>
        <begin position="14"/>
        <end position="165"/>
    </location>
</feature>
<dbReference type="SUPFAM" id="SSF52833">
    <property type="entry name" value="Thioredoxin-like"/>
    <property type="match status" value="1"/>
</dbReference>
<dbReference type="AlphaFoldDB" id="A0A4S8HD13"/>
<dbReference type="PROSITE" id="PS00194">
    <property type="entry name" value="THIOREDOXIN_1"/>
    <property type="match status" value="1"/>
</dbReference>
<dbReference type="Proteomes" id="UP000306918">
    <property type="component" value="Unassembled WGS sequence"/>
</dbReference>
<dbReference type="InterPro" id="IPR013766">
    <property type="entry name" value="Thioredoxin_domain"/>
</dbReference>
<name>A0A4S8HD13_9BACT</name>
<comment type="caution">
    <text evidence="3">The sequence shown here is derived from an EMBL/GenBank/DDBJ whole genome shotgun (WGS) entry which is preliminary data.</text>
</comment>
<dbReference type="InterPro" id="IPR017937">
    <property type="entry name" value="Thioredoxin_CS"/>
</dbReference>
<dbReference type="EMBL" id="STFF01000010">
    <property type="protein sequence ID" value="THU32918.1"/>
    <property type="molecule type" value="Genomic_DNA"/>
</dbReference>
<dbReference type="PANTHER" id="PTHR32234">
    <property type="entry name" value="THIOL:DISULFIDE INTERCHANGE PROTEIN DSBD"/>
    <property type="match status" value="1"/>
</dbReference>
<sequence>MAQRFLIWLIIFGWLLVCPAFNFAQTISNDGNEGLSFNGIRWTIADSWDKVIEKASKDNKFIFVDCYATWCGPCKKMDKEVLIKENVVNLMNNKFICLKLQLDKTSKDDENVKKWYLESERLSKQYQIISFPTYLFFSPKGKLVHRGTGFNAEASFLSLAKAALNPEHQFYTLIEDYKKGKINYDAIPYLLTVAQKSGNRVLVESLKGDYNKHLNSLPKEKLYTISNIEYLNANLKSTGSPFFQLFYPDGKKVNEIMKQSGYARRTVDSVISREFIYPVLRFTPENKEPDWNMMSRTIAQKFGKSYAERTILWAKAKRVDRELYRNDFLFLKYFLQLVKIGGFDTSFYRSDVWLNVVAFEKIFKKSNDYFQIDAAIKWMSGVVRRNPTESYYIDTYIRLLYKAGRKEEAVLTLKQYENYAIKTKNSGMLSLTKNLITAIDDDKPIWPPTDFSGIWILKDIRKLNGYEISDAILADLISISQDGTSKLKIERKMKKNNQIVTTTEEFLEDKSVEEFTALKRRKVSQIKWASDLKSLVQRSVYFEPDSNNEEYTTNDEWHLEQNGTVLLIYRTRTFKSGVIKKWVSTYYKL</sequence>